<dbReference type="Proteomes" id="UP000095766">
    <property type="component" value="Unassembled WGS sequence"/>
</dbReference>
<reference evidence="2 3" key="1">
    <citation type="submission" date="2015-09" db="EMBL/GenBank/DDBJ databases">
        <authorList>
            <consortium name="Pathogen Informatics"/>
        </authorList>
    </citation>
    <scope>NUCLEOTIDE SEQUENCE [LARGE SCALE GENOMIC DNA]</scope>
    <source>
        <strain evidence="2 3">2789STDY5834898</strain>
    </source>
</reference>
<evidence type="ECO:0000313" key="2">
    <source>
        <dbReference type="EMBL" id="CUQ38182.1"/>
    </source>
</evidence>
<dbReference type="AlphaFoldDB" id="A0A174VTZ2"/>
<name>A0A174VTZ2_BACUN</name>
<gene>
    <name evidence="2" type="ORF">ERS852510_04231</name>
</gene>
<accession>A0A174VTZ2</accession>
<protein>
    <submittedName>
        <fullName evidence="2">Uncharacterized protein</fullName>
    </submittedName>
</protein>
<evidence type="ECO:0000313" key="3">
    <source>
        <dbReference type="Proteomes" id="UP000095766"/>
    </source>
</evidence>
<feature type="transmembrane region" description="Helical" evidence="1">
    <location>
        <begin position="20"/>
        <end position="39"/>
    </location>
</feature>
<sequence>MVRFLYRAALVNHNPVITLMVFQVVVILAVTQCHITFFGKKQLLNTVLIDHISTIVRRGGSAAYLMDSFQLCAVGTISIGNRTTVTERDHIGQI</sequence>
<dbReference type="EMBL" id="CZAO01000047">
    <property type="protein sequence ID" value="CUQ38182.1"/>
    <property type="molecule type" value="Genomic_DNA"/>
</dbReference>
<keyword evidence="1" id="KW-0812">Transmembrane</keyword>
<keyword evidence="1" id="KW-1133">Transmembrane helix</keyword>
<organism evidence="2 3">
    <name type="scientific">Bacteroides uniformis</name>
    <dbReference type="NCBI Taxonomy" id="820"/>
    <lineage>
        <taxon>Bacteria</taxon>
        <taxon>Pseudomonadati</taxon>
        <taxon>Bacteroidota</taxon>
        <taxon>Bacteroidia</taxon>
        <taxon>Bacteroidales</taxon>
        <taxon>Bacteroidaceae</taxon>
        <taxon>Bacteroides</taxon>
    </lineage>
</organism>
<evidence type="ECO:0000256" key="1">
    <source>
        <dbReference type="SAM" id="Phobius"/>
    </source>
</evidence>
<proteinExistence type="predicted"/>
<keyword evidence="1" id="KW-0472">Membrane</keyword>